<feature type="modified residue" description="4-aspartylphosphate" evidence="1">
    <location>
        <position position="55"/>
    </location>
</feature>
<dbReference type="EMBL" id="VRZA01000001">
    <property type="protein sequence ID" value="TXS96480.1"/>
    <property type="molecule type" value="Genomic_DNA"/>
</dbReference>
<proteinExistence type="predicted"/>
<dbReference type="SUPFAM" id="SSF109604">
    <property type="entry name" value="HD-domain/PDEase-like"/>
    <property type="match status" value="1"/>
</dbReference>
<dbReference type="CDD" id="cd19920">
    <property type="entry name" value="REC_PA4781-like"/>
    <property type="match status" value="1"/>
</dbReference>
<sequence length="345" mass="38148">MSEAKSTVLVVDDTPENIDLLVNILSDDYKVKAAINGHKALEIARKAPPDIILLDVMMPGIDGYEVCEFLKADATTRHIPILFITAKIGLQDELHGFELGAADYITKPISPPVVKARVKTQLALYNQNRELDRKVRERTRELHETRLQIIQRLGRAAEYKDDQTGLHVIRMSHYARVIGLAAGMSEEDAETLFNASPMHDIGKIGVPDEILKKPAKLDEVEFEVMKGHCEIGAAIIGEDSSDLLQMARTIALTHHEKWDGSGYPGGLAGDAIPRVGRIVAIADVFDALTSRRPYKEEWSVDDALDMIEASAGTHFDPHLVGLLRETLPEILEIKRTYAESSPSSS</sequence>
<dbReference type="Gene3D" id="3.40.50.2300">
    <property type="match status" value="1"/>
</dbReference>
<dbReference type="InterPro" id="IPR001789">
    <property type="entry name" value="Sig_transdc_resp-reg_receiver"/>
</dbReference>
<protein>
    <submittedName>
        <fullName evidence="4">Response regulator</fullName>
    </submittedName>
</protein>
<dbReference type="GO" id="GO:0000160">
    <property type="term" value="P:phosphorelay signal transduction system"/>
    <property type="evidence" value="ECO:0007669"/>
    <property type="project" value="InterPro"/>
</dbReference>
<dbReference type="Pfam" id="PF00072">
    <property type="entry name" value="Response_reg"/>
    <property type="match status" value="1"/>
</dbReference>
<evidence type="ECO:0000256" key="1">
    <source>
        <dbReference type="PROSITE-ProRule" id="PRU00169"/>
    </source>
</evidence>
<dbReference type="Gene3D" id="1.10.3210.10">
    <property type="entry name" value="Hypothetical protein af1432"/>
    <property type="match status" value="1"/>
</dbReference>
<keyword evidence="5" id="KW-1185">Reference proteome</keyword>
<keyword evidence="1" id="KW-0597">Phosphoprotein</keyword>
<feature type="domain" description="Response regulatory" evidence="2">
    <location>
        <begin position="7"/>
        <end position="122"/>
    </location>
</feature>
<dbReference type="InterPro" id="IPR052020">
    <property type="entry name" value="Cyclic_di-GMP/3'3'-cGAMP_PDE"/>
</dbReference>
<evidence type="ECO:0000259" key="2">
    <source>
        <dbReference type="PROSITE" id="PS50110"/>
    </source>
</evidence>
<dbReference type="CDD" id="cd00077">
    <property type="entry name" value="HDc"/>
    <property type="match status" value="1"/>
</dbReference>
<dbReference type="GO" id="GO:0008081">
    <property type="term" value="F:phosphoric diester hydrolase activity"/>
    <property type="evidence" value="ECO:0007669"/>
    <property type="project" value="UniProtKB-ARBA"/>
</dbReference>
<dbReference type="PROSITE" id="PS51832">
    <property type="entry name" value="HD_GYP"/>
    <property type="match status" value="1"/>
</dbReference>
<evidence type="ECO:0000313" key="4">
    <source>
        <dbReference type="EMBL" id="TXS96480.1"/>
    </source>
</evidence>
<dbReference type="Proteomes" id="UP000321039">
    <property type="component" value="Unassembled WGS sequence"/>
</dbReference>
<dbReference type="AlphaFoldDB" id="A0A5C9AA03"/>
<dbReference type="PROSITE" id="PS50110">
    <property type="entry name" value="RESPONSE_REGULATORY"/>
    <property type="match status" value="1"/>
</dbReference>
<reference evidence="4 5" key="1">
    <citation type="submission" date="2019-08" db="EMBL/GenBank/DDBJ databases">
        <title>Parahaliea maris sp. nov., isolated from the surface seawater.</title>
        <authorList>
            <person name="Liu Y."/>
        </authorList>
    </citation>
    <scope>NUCLEOTIDE SEQUENCE [LARGE SCALE GENOMIC DNA]</scope>
    <source>
        <strain evidence="4 5">HSLHS9</strain>
    </source>
</reference>
<dbReference type="SUPFAM" id="SSF52172">
    <property type="entry name" value="CheY-like"/>
    <property type="match status" value="1"/>
</dbReference>
<organism evidence="4 5">
    <name type="scientific">Parahaliea maris</name>
    <dbReference type="NCBI Taxonomy" id="2716870"/>
    <lineage>
        <taxon>Bacteria</taxon>
        <taxon>Pseudomonadati</taxon>
        <taxon>Pseudomonadota</taxon>
        <taxon>Gammaproteobacteria</taxon>
        <taxon>Cellvibrionales</taxon>
        <taxon>Halieaceae</taxon>
        <taxon>Parahaliea</taxon>
    </lineage>
</organism>
<comment type="caution">
    <text evidence="4">The sequence shown here is derived from an EMBL/GenBank/DDBJ whole genome shotgun (WGS) entry which is preliminary data.</text>
</comment>
<dbReference type="SMART" id="SM00448">
    <property type="entry name" value="REC"/>
    <property type="match status" value="1"/>
</dbReference>
<dbReference type="InterPro" id="IPR037522">
    <property type="entry name" value="HD_GYP_dom"/>
</dbReference>
<evidence type="ECO:0000259" key="3">
    <source>
        <dbReference type="PROSITE" id="PS51832"/>
    </source>
</evidence>
<dbReference type="SMART" id="SM00471">
    <property type="entry name" value="HDc"/>
    <property type="match status" value="1"/>
</dbReference>
<evidence type="ECO:0000313" key="5">
    <source>
        <dbReference type="Proteomes" id="UP000321039"/>
    </source>
</evidence>
<dbReference type="InterPro" id="IPR011006">
    <property type="entry name" value="CheY-like_superfamily"/>
</dbReference>
<name>A0A5C9AA03_9GAMM</name>
<dbReference type="PANTHER" id="PTHR45228">
    <property type="entry name" value="CYCLIC DI-GMP PHOSPHODIESTERASE TM_0186-RELATED"/>
    <property type="match status" value="1"/>
</dbReference>
<gene>
    <name evidence="4" type="ORF">FV139_03080</name>
</gene>
<accession>A0A5C9AA03</accession>
<dbReference type="PANTHER" id="PTHR45228:SF5">
    <property type="entry name" value="CYCLIC DI-GMP PHOSPHODIESTERASE VC_1348-RELATED"/>
    <property type="match status" value="1"/>
</dbReference>
<dbReference type="Pfam" id="PF13487">
    <property type="entry name" value="HD_5"/>
    <property type="match status" value="1"/>
</dbReference>
<feature type="domain" description="HD-GYP" evidence="3">
    <location>
        <begin position="142"/>
        <end position="339"/>
    </location>
</feature>
<dbReference type="InterPro" id="IPR003607">
    <property type="entry name" value="HD/PDEase_dom"/>
</dbReference>
<dbReference type="RefSeq" id="WP_148066752.1">
    <property type="nucleotide sequence ID" value="NZ_VRZA01000001.1"/>
</dbReference>